<evidence type="ECO:0000256" key="3">
    <source>
        <dbReference type="ARBA" id="ARBA00023015"/>
    </source>
</evidence>
<dbReference type="InterPro" id="IPR039420">
    <property type="entry name" value="WalR-like"/>
</dbReference>
<dbReference type="AlphaFoldDB" id="A0A7U8C1N8"/>
<gene>
    <name evidence="10" type="ORF">MED92_08625</name>
</gene>
<dbReference type="PANTHER" id="PTHR48111:SF1">
    <property type="entry name" value="TWO-COMPONENT RESPONSE REGULATOR ORR33"/>
    <property type="match status" value="1"/>
</dbReference>
<evidence type="ECO:0000256" key="7">
    <source>
        <dbReference type="PROSITE-ProRule" id="PRU01091"/>
    </source>
</evidence>
<dbReference type="Gene3D" id="1.10.10.10">
    <property type="entry name" value="Winged helix-like DNA-binding domain superfamily/Winged helix DNA-binding domain"/>
    <property type="match status" value="1"/>
</dbReference>
<dbReference type="PROSITE" id="PS50110">
    <property type="entry name" value="RESPONSE_REGULATORY"/>
    <property type="match status" value="1"/>
</dbReference>
<dbReference type="RefSeq" id="WP_007022186.1">
    <property type="nucleotide sequence ID" value="NZ_CH724126.1"/>
</dbReference>
<proteinExistence type="predicted"/>
<keyword evidence="11" id="KW-1185">Reference proteome</keyword>
<protein>
    <submittedName>
        <fullName evidence="10">DNA-binding response regulator</fullName>
    </submittedName>
</protein>
<dbReference type="InterPro" id="IPR001789">
    <property type="entry name" value="Sig_transdc_resp-reg_receiver"/>
</dbReference>
<dbReference type="SUPFAM" id="SSF52172">
    <property type="entry name" value="CheY-like"/>
    <property type="match status" value="1"/>
</dbReference>
<evidence type="ECO:0000256" key="2">
    <source>
        <dbReference type="ARBA" id="ARBA00023012"/>
    </source>
</evidence>
<evidence type="ECO:0000313" key="11">
    <source>
        <dbReference type="Proteomes" id="UP000002171"/>
    </source>
</evidence>
<reference evidence="10 11" key="1">
    <citation type="submission" date="2006-02" db="EMBL/GenBank/DDBJ databases">
        <authorList>
            <person name="Pinhassi J."/>
            <person name="Pedros-Alio C."/>
            <person name="Ferriera S."/>
            <person name="Johnson J."/>
            <person name="Kravitz S."/>
            <person name="Halpern A."/>
            <person name="Remington K."/>
            <person name="Beeson K."/>
            <person name="Tran B."/>
            <person name="Rogers Y.-H."/>
            <person name="Friedman R."/>
            <person name="Venter J.C."/>
        </authorList>
    </citation>
    <scope>NUCLEOTIDE SEQUENCE [LARGE SCALE GENOMIC DNA]</scope>
    <source>
        <strain evidence="10 11">MED92</strain>
    </source>
</reference>
<dbReference type="GO" id="GO:0000156">
    <property type="term" value="F:phosphorelay response regulator activity"/>
    <property type="evidence" value="ECO:0007669"/>
    <property type="project" value="TreeGrafter"/>
</dbReference>
<keyword evidence="2" id="KW-0902">Two-component regulatory system</keyword>
<dbReference type="InterPro" id="IPR016032">
    <property type="entry name" value="Sig_transdc_resp-reg_C-effctor"/>
</dbReference>
<evidence type="ECO:0000259" key="9">
    <source>
        <dbReference type="PROSITE" id="PS51755"/>
    </source>
</evidence>
<dbReference type="SMART" id="SM00448">
    <property type="entry name" value="REC"/>
    <property type="match status" value="1"/>
</dbReference>
<keyword evidence="3" id="KW-0805">Transcription regulation</keyword>
<keyword evidence="4 7" id="KW-0238">DNA-binding</keyword>
<dbReference type="SUPFAM" id="SSF46894">
    <property type="entry name" value="C-terminal effector domain of the bipartite response regulators"/>
    <property type="match status" value="1"/>
</dbReference>
<dbReference type="Proteomes" id="UP000002171">
    <property type="component" value="Unassembled WGS sequence"/>
</dbReference>
<feature type="DNA-binding region" description="OmpR/PhoB-type" evidence="7">
    <location>
        <begin position="132"/>
        <end position="236"/>
    </location>
</feature>
<dbReference type="InterPro" id="IPR001867">
    <property type="entry name" value="OmpR/PhoB-type_DNA-bd"/>
</dbReference>
<dbReference type="PANTHER" id="PTHR48111">
    <property type="entry name" value="REGULATOR OF RPOS"/>
    <property type="match status" value="1"/>
</dbReference>
<evidence type="ECO:0000256" key="1">
    <source>
        <dbReference type="ARBA" id="ARBA00022553"/>
    </source>
</evidence>
<dbReference type="GO" id="GO:0006355">
    <property type="term" value="P:regulation of DNA-templated transcription"/>
    <property type="evidence" value="ECO:0007669"/>
    <property type="project" value="InterPro"/>
</dbReference>
<dbReference type="EMBL" id="AAOW01000032">
    <property type="protein sequence ID" value="EAR59813.1"/>
    <property type="molecule type" value="Genomic_DNA"/>
</dbReference>
<dbReference type="CDD" id="cd00383">
    <property type="entry name" value="trans_reg_C"/>
    <property type="match status" value="1"/>
</dbReference>
<comment type="caution">
    <text evidence="10">The sequence shown here is derived from an EMBL/GenBank/DDBJ whole genome shotgun (WGS) entry which is preliminary data.</text>
</comment>
<dbReference type="PROSITE" id="PS51755">
    <property type="entry name" value="OMPR_PHOB"/>
    <property type="match status" value="1"/>
</dbReference>
<keyword evidence="5" id="KW-0804">Transcription</keyword>
<dbReference type="GO" id="GO:0005829">
    <property type="term" value="C:cytosol"/>
    <property type="evidence" value="ECO:0007669"/>
    <property type="project" value="TreeGrafter"/>
</dbReference>
<dbReference type="GO" id="GO:0000976">
    <property type="term" value="F:transcription cis-regulatory region binding"/>
    <property type="evidence" value="ECO:0007669"/>
    <property type="project" value="TreeGrafter"/>
</dbReference>
<evidence type="ECO:0000256" key="5">
    <source>
        <dbReference type="ARBA" id="ARBA00023163"/>
    </source>
</evidence>
<dbReference type="InterPro" id="IPR036388">
    <property type="entry name" value="WH-like_DNA-bd_sf"/>
</dbReference>
<sequence>MLKRKGSSAQVLVVEGEQGLNNDLSHSLEANGYLVTQCFNGKALQKEGLDDQLDLIILGATSESTEADLIQSIVMLREAVSTPIMLLGQKDCVESRIAFYTAGVDDYLTKPVNFSEFLIRVAVILKRVCSDSQMPKHADLLSGLDFEMDKRKGCIRSDEVELLLTPVEFKLLWALVSSGGRVLTKAFLYRNVLNRDFVQHDRSVDVHISRLRAKLSGVGVDTSRLETVHGEGYCYK</sequence>
<evidence type="ECO:0000256" key="4">
    <source>
        <dbReference type="ARBA" id="ARBA00023125"/>
    </source>
</evidence>
<dbReference type="Pfam" id="PF00486">
    <property type="entry name" value="Trans_reg_C"/>
    <property type="match status" value="1"/>
</dbReference>
<keyword evidence="1" id="KW-0597">Phosphoprotein</keyword>
<dbReference type="InterPro" id="IPR011006">
    <property type="entry name" value="CheY-like_superfamily"/>
</dbReference>
<evidence type="ECO:0000259" key="8">
    <source>
        <dbReference type="PROSITE" id="PS50110"/>
    </source>
</evidence>
<dbReference type="GO" id="GO:0032993">
    <property type="term" value="C:protein-DNA complex"/>
    <property type="evidence" value="ECO:0007669"/>
    <property type="project" value="TreeGrafter"/>
</dbReference>
<organism evidence="10 11">
    <name type="scientific">Neptuniibacter caesariensis</name>
    <dbReference type="NCBI Taxonomy" id="207954"/>
    <lineage>
        <taxon>Bacteria</taxon>
        <taxon>Pseudomonadati</taxon>
        <taxon>Pseudomonadota</taxon>
        <taxon>Gammaproteobacteria</taxon>
        <taxon>Oceanospirillales</taxon>
        <taxon>Oceanospirillaceae</taxon>
        <taxon>Neptuniibacter</taxon>
    </lineage>
</organism>
<name>A0A7U8C1N8_NEPCE</name>
<dbReference type="Gene3D" id="3.40.50.2300">
    <property type="match status" value="1"/>
</dbReference>
<comment type="caution">
    <text evidence="6">Lacks conserved residue(s) required for the propagation of feature annotation.</text>
</comment>
<accession>A0A7U8C1N8</accession>
<feature type="domain" description="Response regulatory" evidence="8">
    <location>
        <begin position="10"/>
        <end position="125"/>
    </location>
</feature>
<dbReference type="SMART" id="SM00862">
    <property type="entry name" value="Trans_reg_C"/>
    <property type="match status" value="1"/>
</dbReference>
<dbReference type="OrthoDB" id="9802426at2"/>
<evidence type="ECO:0000256" key="6">
    <source>
        <dbReference type="PROSITE-ProRule" id="PRU00169"/>
    </source>
</evidence>
<feature type="domain" description="OmpR/PhoB-type" evidence="9">
    <location>
        <begin position="132"/>
        <end position="236"/>
    </location>
</feature>
<evidence type="ECO:0000313" key="10">
    <source>
        <dbReference type="EMBL" id="EAR59813.1"/>
    </source>
</evidence>